<dbReference type="Gene3D" id="3.90.950.20">
    <property type="entry name" value="CinA-like"/>
    <property type="match status" value="1"/>
</dbReference>
<evidence type="ECO:0000259" key="1">
    <source>
        <dbReference type="Pfam" id="PF02464"/>
    </source>
</evidence>
<gene>
    <name evidence="2" type="primary">cinA</name>
    <name evidence="2" type="ORF">LMG8286_01377</name>
</gene>
<evidence type="ECO:0000313" key="2">
    <source>
        <dbReference type="EMBL" id="CAD7288527.1"/>
    </source>
</evidence>
<accession>A0ABM8Q6H9</accession>
<reference evidence="2 3" key="1">
    <citation type="submission" date="2020-11" db="EMBL/GenBank/DDBJ databases">
        <authorList>
            <person name="Peeters C."/>
        </authorList>
    </citation>
    <scope>NUCLEOTIDE SEQUENCE [LARGE SCALE GENOMIC DNA]</scope>
    <source>
        <strain evidence="2 3">LMG 8286</strain>
    </source>
</reference>
<organism evidence="2 3">
    <name type="scientific">Campylobacter suis</name>
    <dbReference type="NCBI Taxonomy" id="2790657"/>
    <lineage>
        <taxon>Bacteria</taxon>
        <taxon>Pseudomonadati</taxon>
        <taxon>Campylobacterota</taxon>
        <taxon>Epsilonproteobacteria</taxon>
        <taxon>Campylobacterales</taxon>
        <taxon>Campylobacteraceae</taxon>
        <taxon>Campylobacter</taxon>
    </lineage>
</organism>
<comment type="caution">
    <text evidence="2">The sequence shown here is derived from an EMBL/GenBank/DDBJ whole genome shotgun (WGS) entry which is preliminary data.</text>
</comment>
<dbReference type="RefSeq" id="WP_230057125.1">
    <property type="nucleotide sequence ID" value="NZ_CAJHOE010000003.1"/>
</dbReference>
<dbReference type="NCBIfam" id="TIGR00199">
    <property type="entry name" value="PncC_domain"/>
    <property type="match status" value="1"/>
</dbReference>
<dbReference type="SUPFAM" id="SSF142433">
    <property type="entry name" value="CinA-like"/>
    <property type="match status" value="1"/>
</dbReference>
<dbReference type="InterPro" id="IPR008136">
    <property type="entry name" value="CinA_C"/>
</dbReference>
<name>A0ABM8Q6H9_9BACT</name>
<feature type="domain" description="CinA C-terminal" evidence="1">
    <location>
        <begin position="207"/>
        <end position="356"/>
    </location>
</feature>
<protein>
    <submittedName>
        <fullName evidence="2">Competence-damage inducible protein</fullName>
    </submittedName>
</protein>
<dbReference type="InterPro" id="IPR036653">
    <property type="entry name" value="CinA-like_C"/>
</dbReference>
<evidence type="ECO:0000313" key="3">
    <source>
        <dbReference type="Proteomes" id="UP000789359"/>
    </source>
</evidence>
<sequence length="364" mass="39875">MKHILLVIGDDLKINKPYLSYIFDAYKAHFGELGVVKFQSKDSELLFVVETLAKDFEKICICCSDESYSTMAKILSTLSGNGLELVGETLAIKDASDVKEGSFLININNSFINLINSTPTKKMAEILMPFEQEVTYFSLLDMDKDSAKILLDPVASPYKISIILSEISPNLLLIRAQKDDKNSNLEQFLQAVKNLFSQKFIDSADIYSFVAKKLKENDKSITFAESCTAGLLASKFASIDGVSSVFDGSLITYANHIKNEWLSVDEEILNTHGAVSEACVQAMMSGALNASKADFAIAVSGIAGPGGGSVQKPVGTVFVGAMAKDGAQIIERLFLRGDRDYIREQSAIMAFTCLLRLKPNLFFN</sequence>
<dbReference type="Pfam" id="PF02464">
    <property type="entry name" value="CinA"/>
    <property type="match status" value="1"/>
</dbReference>
<proteinExistence type="predicted"/>
<dbReference type="Proteomes" id="UP000789359">
    <property type="component" value="Unassembled WGS sequence"/>
</dbReference>
<dbReference type="EMBL" id="CAJHOE010000003">
    <property type="protein sequence ID" value="CAD7288527.1"/>
    <property type="molecule type" value="Genomic_DNA"/>
</dbReference>
<keyword evidence="3" id="KW-1185">Reference proteome</keyword>